<dbReference type="AlphaFoldDB" id="A0AAN7DEW9"/>
<dbReference type="EMBL" id="JASEJX010000019">
    <property type="protein sequence ID" value="KAK4513225.1"/>
    <property type="molecule type" value="Genomic_DNA"/>
</dbReference>
<keyword evidence="2" id="KW-1185">Reference proteome</keyword>
<evidence type="ECO:0000313" key="1">
    <source>
        <dbReference type="EMBL" id="KAK4513225.1"/>
    </source>
</evidence>
<reference evidence="1 2" key="1">
    <citation type="submission" date="2022-11" db="EMBL/GenBank/DDBJ databases">
        <title>Mucor velutinosus strain NIH1002 WGS.</title>
        <authorList>
            <person name="Subramanian P."/>
            <person name="Mullikin J.C."/>
            <person name="Segre J.A."/>
            <person name="Zelazny A.M."/>
        </authorList>
    </citation>
    <scope>NUCLEOTIDE SEQUENCE [LARGE SCALE GENOMIC DNA]</scope>
    <source>
        <strain evidence="1 2">NIH1002</strain>
    </source>
</reference>
<dbReference type="RefSeq" id="XP_064679891.1">
    <property type="nucleotide sequence ID" value="XM_064832188.1"/>
</dbReference>
<name>A0AAN7DEW9_9FUNG</name>
<sequence length="139" mass="15416">MSENRSFVSLTNNKRVKITETEENTNSSGTPCIHDKTSNIPTPSPYQTILAFDSSEEITAVELQILNSRRKLSEEGPVSAQLLVGCIISDQNQALLVNGLEIYHRDASVDQYCERVLRIFCANAFVPILQSPTSLQSDN</sequence>
<accession>A0AAN7DEW9</accession>
<dbReference type="Proteomes" id="UP001304243">
    <property type="component" value="Unassembled WGS sequence"/>
</dbReference>
<protein>
    <submittedName>
        <fullName evidence="1">Uncharacterized protein</fullName>
    </submittedName>
</protein>
<proteinExistence type="predicted"/>
<dbReference type="GeneID" id="89956706"/>
<evidence type="ECO:0000313" key="2">
    <source>
        <dbReference type="Proteomes" id="UP001304243"/>
    </source>
</evidence>
<gene>
    <name evidence="1" type="ORF">ATC70_013020</name>
</gene>
<comment type="caution">
    <text evidence="1">The sequence shown here is derived from an EMBL/GenBank/DDBJ whole genome shotgun (WGS) entry which is preliminary data.</text>
</comment>
<organism evidence="1 2">
    <name type="scientific">Mucor velutinosus</name>
    <dbReference type="NCBI Taxonomy" id="708070"/>
    <lineage>
        <taxon>Eukaryota</taxon>
        <taxon>Fungi</taxon>
        <taxon>Fungi incertae sedis</taxon>
        <taxon>Mucoromycota</taxon>
        <taxon>Mucoromycotina</taxon>
        <taxon>Mucoromycetes</taxon>
        <taxon>Mucorales</taxon>
        <taxon>Mucorineae</taxon>
        <taxon>Mucoraceae</taxon>
        <taxon>Mucor</taxon>
    </lineage>
</organism>